<feature type="domain" description="Soluble ligand binding" evidence="4">
    <location>
        <begin position="483"/>
        <end position="530"/>
    </location>
</feature>
<dbReference type="InterPro" id="IPR003715">
    <property type="entry name" value="Poly_export_N"/>
</dbReference>
<dbReference type="InterPro" id="IPR049712">
    <property type="entry name" value="Poly_export"/>
</dbReference>
<reference evidence="6" key="1">
    <citation type="submission" date="2015-10" db="EMBL/GenBank/DDBJ databases">
        <title>Metagenome-Assembled Genomes uncover a global brackish microbiome.</title>
        <authorList>
            <person name="Hugerth L.W."/>
            <person name="Larsson J."/>
            <person name="Alneberg J."/>
            <person name="Lindh M.V."/>
            <person name="Legrand C."/>
            <person name="Pinhassi J."/>
            <person name="Andersson A."/>
        </authorList>
    </citation>
    <scope>NUCLEOTIDE SEQUENCE [LARGE SCALE GENOMIC DNA]</scope>
</reference>
<organism evidence="5 6">
    <name type="scientific">SAR86 cluster bacterium BACL1 MAG-120920-bin57</name>
    <dbReference type="NCBI Taxonomy" id="1655571"/>
    <lineage>
        <taxon>Bacteria</taxon>
        <taxon>Pseudomonadati</taxon>
        <taxon>Pseudomonadota</taxon>
        <taxon>Gammaproteobacteria</taxon>
        <taxon>SAR86 cluster</taxon>
    </lineage>
</organism>
<evidence type="ECO:0000256" key="1">
    <source>
        <dbReference type="ARBA" id="ARBA00022729"/>
    </source>
</evidence>
<feature type="domain" description="Soluble ligand binding" evidence="4">
    <location>
        <begin position="358"/>
        <end position="393"/>
    </location>
</feature>
<proteinExistence type="predicted"/>
<comment type="caution">
    <text evidence="5">The sequence shown here is derived from an EMBL/GenBank/DDBJ whole genome shotgun (WGS) entry which is preliminary data.</text>
</comment>
<sequence length="574" mass="63981">MKSITFTIFISLCILIAPPQINAQAFDEAFIKSLPEDMRSEVQDQMDQKTQKQEDVYGRPTSQVEKNYKNREIRDYLDYLEDKYDLLETNDQSNRFGAELFSSMQASFMPINEPNVDGNYLLDFGDVLEIQLLGQKANIEELEIKSDGSINLKHVGKIYLAGLPLAKADDLIKAKVSETYLGTKAIVSLINIRDMQIYILGEVFNPGLYTLNGNSNILHALNMAGGILDSGTFRNAQVKRQGELIATVDLYEFFVKGNADFNTRLRSGDVVFIPPVQKINSVYGGVKRPMEYELKETETALDLINFANGFSPTAQKNEIKYFRYADSSMTTLSYDQLSETITEYQDAVFIPNTLSKTISIDGAVNFPGQYTLKIDASLSDLIKRAGGYRSDAYPLGGILENIATGEVSSMASELAYKKLIENVFANGIEVTDGLASILNELREPPSKRMIASFDLDLISSNPSLDTIVQDKDRIFIPIKTGQIYVYGGVNSPGTTRFNAQSSLEDYINLKGGFSKSANKDLIFIVQPNGESSLHSSKKLRLFGSVDEIIYPGSFIFVTPKMDVSLNRVFRFGRL</sequence>
<dbReference type="EMBL" id="LIAV01000191">
    <property type="protein sequence ID" value="KRO39848.1"/>
    <property type="molecule type" value="Genomic_DNA"/>
</dbReference>
<feature type="signal peptide" evidence="2">
    <location>
        <begin position="1"/>
        <end position="23"/>
    </location>
</feature>
<keyword evidence="1 2" id="KW-0732">Signal</keyword>
<dbReference type="Proteomes" id="UP000050874">
    <property type="component" value="Unassembled WGS sequence"/>
</dbReference>
<dbReference type="Gene3D" id="3.10.560.10">
    <property type="entry name" value="Outer membrane lipoprotein wza domain like"/>
    <property type="match status" value="4"/>
</dbReference>
<gene>
    <name evidence="5" type="ORF">ABR63_05415</name>
</gene>
<name>A0A0R2PP12_9GAMM</name>
<dbReference type="Pfam" id="PF02563">
    <property type="entry name" value="Poly_export"/>
    <property type="match status" value="1"/>
</dbReference>
<dbReference type="PANTHER" id="PTHR33619">
    <property type="entry name" value="POLYSACCHARIDE EXPORT PROTEIN GFCE-RELATED"/>
    <property type="match status" value="1"/>
</dbReference>
<dbReference type="PANTHER" id="PTHR33619:SF3">
    <property type="entry name" value="POLYSACCHARIDE EXPORT PROTEIN GFCE-RELATED"/>
    <property type="match status" value="1"/>
</dbReference>
<dbReference type="AlphaFoldDB" id="A0A0R2PP12"/>
<dbReference type="GO" id="GO:0015159">
    <property type="term" value="F:polysaccharide transmembrane transporter activity"/>
    <property type="evidence" value="ECO:0007669"/>
    <property type="project" value="InterPro"/>
</dbReference>
<feature type="chain" id="PRO_5006586861" description="Polysaccharide biosynthesis protein" evidence="2">
    <location>
        <begin position="24"/>
        <end position="574"/>
    </location>
</feature>
<evidence type="ECO:0000313" key="5">
    <source>
        <dbReference type="EMBL" id="KRO39848.1"/>
    </source>
</evidence>
<dbReference type="Pfam" id="PF10531">
    <property type="entry name" value="SLBB"/>
    <property type="match status" value="4"/>
</dbReference>
<evidence type="ECO:0000313" key="6">
    <source>
        <dbReference type="Proteomes" id="UP000050874"/>
    </source>
</evidence>
<feature type="domain" description="Soluble ligand binding" evidence="4">
    <location>
        <begin position="282"/>
        <end position="323"/>
    </location>
</feature>
<evidence type="ECO:0008006" key="7">
    <source>
        <dbReference type="Google" id="ProtNLM"/>
    </source>
</evidence>
<accession>A0A0R2PP12</accession>
<evidence type="ECO:0000259" key="4">
    <source>
        <dbReference type="Pfam" id="PF10531"/>
    </source>
</evidence>
<feature type="domain" description="Polysaccharide export protein N-terminal" evidence="3">
    <location>
        <begin position="116"/>
        <end position="181"/>
    </location>
</feature>
<evidence type="ECO:0000259" key="3">
    <source>
        <dbReference type="Pfam" id="PF02563"/>
    </source>
</evidence>
<evidence type="ECO:0000256" key="2">
    <source>
        <dbReference type="SAM" id="SignalP"/>
    </source>
</evidence>
<protein>
    <recommendedName>
        <fullName evidence="7">Polysaccharide biosynthesis protein</fullName>
    </recommendedName>
</protein>
<dbReference type="InterPro" id="IPR019554">
    <property type="entry name" value="Soluble_ligand-bd"/>
</dbReference>
<feature type="domain" description="Soluble ligand binding" evidence="4">
    <location>
        <begin position="197"/>
        <end position="243"/>
    </location>
</feature>